<dbReference type="GO" id="GO:0046052">
    <property type="term" value="P:UTP catabolic process"/>
    <property type="evidence" value="ECO:0007669"/>
    <property type="project" value="TreeGrafter"/>
</dbReference>
<comment type="caution">
    <text evidence="3">The sequence shown here is derived from an EMBL/GenBank/DDBJ whole genome shotgun (WGS) entry which is preliminary data.</text>
</comment>
<sequence>MNDTKARLAAKYNGIYNFDDLVALVRELRSPDGCPWDREQTHASIRKNFIEETYEVCEAIDTDNKELLCEELGDVLLQVGLHTEMEREAGRFGYEDVITGLCRKLILRHPHVFGEVKADTSEQVLTNWDAIKMNTKGYTTQTQSLRSVPAVFPALMRAQKLQKKAAKIGFDWPDAEAALLKLEEEIAELREAVAAGNSSDISAELGDMLFSAVNVARKLKCDAEEQLTAASAKFVDRFEQMEQAAISGGRTLAELSLAEMDRLWDDAKHREGAASTAVSE</sequence>
<dbReference type="GO" id="GO:0046076">
    <property type="term" value="P:dTTP catabolic process"/>
    <property type="evidence" value="ECO:0007669"/>
    <property type="project" value="TreeGrafter"/>
</dbReference>
<accession>A0A645B0G2</accession>
<dbReference type="EMBL" id="VSSQ01017011">
    <property type="protein sequence ID" value="MPM58889.1"/>
    <property type="molecule type" value="Genomic_DNA"/>
</dbReference>
<dbReference type="GO" id="GO:0006203">
    <property type="term" value="P:dGTP catabolic process"/>
    <property type="evidence" value="ECO:0007669"/>
    <property type="project" value="TreeGrafter"/>
</dbReference>
<dbReference type="FunFam" id="1.10.287.1080:FF:000003">
    <property type="entry name" value="Nucleoside triphosphate pyrophosphohydrolase"/>
    <property type="match status" value="1"/>
</dbReference>
<organism evidence="3">
    <name type="scientific">bioreactor metagenome</name>
    <dbReference type="NCBI Taxonomy" id="1076179"/>
    <lineage>
        <taxon>unclassified sequences</taxon>
        <taxon>metagenomes</taxon>
        <taxon>ecological metagenomes</taxon>
    </lineage>
</organism>
<feature type="domain" description="NTP pyrophosphohydrolase MazG-like" evidence="2">
    <location>
        <begin position="40"/>
        <end position="113"/>
    </location>
</feature>
<keyword evidence="3" id="KW-0378">Hydrolase</keyword>
<dbReference type="GO" id="GO:0046047">
    <property type="term" value="P:TTP catabolic process"/>
    <property type="evidence" value="ECO:0007669"/>
    <property type="project" value="TreeGrafter"/>
</dbReference>
<dbReference type="GO" id="GO:0006950">
    <property type="term" value="P:response to stress"/>
    <property type="evidence" value="ECO:0007669"/>
    <property type="project" value="UniProtKB-ARBA"/>
</dbReference>
<dbReference type="GO" id="GO:0047429">
    <property type="term" value="F:nucleoside triphosphate diphosphatase activity"/>
    <property type="evidence" value="ECO:0007669"/>
    <property type="project" value="InterPro"/>
</dbReference>
<dbReference type="FunFam" id="1.10.287.1080:FF:000001">
    <property type="entry name" value="Nucleoside triphosphate pyrophosphohydrolase"/>
    <property type="match status" value="1"/>
</dbReference>
<evidence type="ECO:0000259" key="2">
    <source>
        <dbReference type="Pfam" id="PF03819"/>
    </source>
</evidence>
<dbReference type="GO" id="GO:0046061">
    <property type="term" value="P:dATP catabolic process"/>
    <property type="evidence" value="ECO:0007669"/>
    <property type="project" value="TreeGrafter"/>
</dbReference>
<feature type="coiled-coil region" evidence="1">
    <location>
        <begin position="172"/>
        <end position="199"/>
    </location>
</feature>
<dbReference type="CDD" id="cd11528">
    <property type="entry name" value="NTP-PPase_MazG_Nterm"/>
    <property type="match status" value="1"/>
</dbReference>
<dbReference type="InterPro" id="IPR004518">
    <property type="entry name" value="MazG-like_dom"/>
</dbReference>
<dbReference type="Gene3D" id="1.10.287.1080">
    <property type="entry name" value="MazG-like"/>
    <property type="match status" value="2"/>
</dbReference>
<reference evidence="3" key="1">
    <citation type="submission" date="2019-08" db="EMBL/GenBank/DDBJ databases">
        <authorList>
            <person name="Kucharzyk K."/>
            <person name="Murdoch R.W."/>
            <person name="Higgins S."/>
            <person name="Loffler F."/>
        </authorList>
    </citation>
    <scope>NUCLEOTIDE SEQUENCE</scope>
</reference>
<protein>
    <submittedName>
        <fullName evidence="3">Nucleoside triphosphate pyrophosphohydrolase/pyrophosphatase MazG</fullName>
        <ecNumber evidence="3">3.6.1.1</ecNumber>
    </submittedName>
</protein>
<dbReference type="NCBIfam" id="TIGR00444">
    <property type="entry name" value="mazG"/>
    <property type="match status" value="1"/>
</dbReference>
<dbReference type="PANTHER" id="PTHR30522">
    <property type="entry name" value="NUCLEOSIDE TRIPHOSPHATE PYROPHOSPHOHYDROLASE"/>
    <property type="match status" value="1"/>
</dbReference>
<keyword evidence="1" id="KW-0175">Coiled coil</keyword>
<dbReference type="CDD" id="cd11529">
    <property type="entry name" value="NTP-PPase_MazG_Cterm"/>
    <property type="match status" value="1"/>
</dbReference>
<dbReference type="InterPro" id="IPR048015">
    <property type="entry name" value="NTP-PPase_MazG-like_N"/>
</dbReference>
<dbReference type="InterPro" id="IPR048011">
    <property type="entry name" value="NTP-PPase_MazG-like_C"/>
</dbReference>
<evidence type="ECO:0000256" key="1">
    <source>
        <dbReference type="SAM" id="Coils"/>
    </source>
</evidence>
<dbReference type="GO" id="GO:0004427">
    <property type="term" value="F:inorganic diphosphate phosphatase activity"/>
    <property type="evidence" value="ECO:0007669"/>
    <property type="project" value="UniProtKB-EC"/>
</dbReference>
<evidence type="ECO:0000313" key="3">
    <source>
        <dbReference type="EMBL" id="MPM58889.1"/>
    </source>
</evidence>
<name>A0A645B0G2_9ZZZZ</name>
<dbReference type="AlphaFoldDB" id="A0A645B0G2"/>
<dbReference type="NCBIfam" id="NF007113">
    <property type="entry name" value="PRK09562.1"/>
    <property type="match status" value="1"/>
</dbReference>
<dbReference type="InterPro" id="IPR011551">
    <property type="entry name" value="NTP_PyrPHydrolase_MazG"/>
</dbReference>
<dbReference type="PANTHER" id="PTHR30522:SF0">
    <property type="entry name" value="NUCLEOSIDE TRIPHOSPHATE PYROPHOSPHOHYDROLASE"/>
    <property type="match status" value="1"/>
</dbReference>
<dbReference type="SUPFAM" id="SSF101386">
    <property type="entry name" value="all-alpha NTP pyrophosphatases"/>
    <property type="match status" value="2"/>
</dbReference>
<dbReference type="Pfam" id="PF03819">
    <property type="entry name" value="MazG"/>
    <property type="match status" value="2"/>
</dbReference>
<dbReference type="EC" id="3.6.1.1" evidence="3"/>
<dbReference type="GO" id="GO:0046081">
    <property type="term" value="P:dUTP catabolic process"/>
    <property type="evidence" value="ECO:0007669"/>
    <property type="project" value="TreeGrafter"/>
</dbReference>
<proteinExistence type="predicted"/>
<feature type="domain" description="NTP pyrophosphohydrolase MazG-like" evidence="2">
    <location>
        <begin position="176"/>
        <end position="238"/>
    </location>
</feature>
<gene>
    <name evidence="3" type="primary">mazG_22</name>
    <name evidence="3" type="ORF">SDC9_105722</name>
</gene>